<organism evidence="1 2">
    <name type="scientific">Sphingobium soli</name>
    <dbReference type="NCBI Taxonomy" id="1591116"/>
    <lineage>
        <taxon>Bacteria</taxon>
        <taxon>Pseudomonadati</taxon>
        <taxon>Pseudomonadota</taxon>
        <taxon>Alphaproteobacteria</taxon>
        <taxon>Sphingomonadales</taxon>
        <taxon>Sphingomonadaceae</taxon>
        <taxon>Sphingobium</taxon>
    </lineage>
</organism>
<accession>A0ABS8H051</accession>
<evidence type="ECO:0000313" key="1">
    <source>
        <dbReference type="EMBL" id="MCC4231711.1"/>
    </source>
</evidence>
<protein>
    <submittedName>
        <fullName evidence="1">Uncharacterized protein</fullName>
    </submittedName>
</protein>
<keyword evidence="2" id="KW-1185">Reference proteome</keyword>
<evidence type="ECO:0000313" key="2">
    <source>
        <dbReference type="Proteomes" id="UP001198830"/>
    </source>
</evidence>
<dbReference type="RefSeq" id="WP_228226191.1">
    <property type="nucleotide sequence ID" value="NZ_JAJGNP010000002.1"/>
</dbReference>
<reference evidence="1 2" key="1">
    <citation type="submission" date="2021-10" db="EMBL/GenBank/DDBJ databases">
        <title>The diversity and Nitrogen Metabolism of Culturable Nitrate-Utilizing Bacteria Within the Oxygen Minimum Zone of the Changjiang (Yangtze River)Estuary.</title>
        <authorList>
            <person name="Zhang D."/>
            <person name="Zheng J."/>
            <person name="Liu S."/>
            <person name="He W."/>
        </authorList>
    </citation>
    <scope>NUCLEOTIDE SEQUENCE [LARGE SCALE GENOMIC DNA]</scope>
    <source>
        <strain evidence="1 2">FXH275-2</strain>
    </source>
</reference>
<name>A0ABS8H051_9SPHN</name>
<dbReference type="EMBL" id="JAJGNP010000002">
    <property type="protein sequence ID" value="MCC4231711.1"/>
    <property type="molecule type" value="Genomic_DNA"/>
</dbReference>
<dbReference type="Proteomes" id="UP001198830">
    <property type="component" value="Unassembled WGS sequence"/>
</dbReference>
<gene>
    <name evidence="1" type="ORF">LL253_03285</name>
</gene>
<comment type="caution">
    <text evidence="1">The sequence shown here is derived from an EMBL/GenBank/DDBJ whole genome shotgun (WGS) entry which is preliminary data.</text>
</comment>
<proteinExistence type="predicted"/>
<sequence>MKLNILFIGLPMVLCAAADRPSERQALTDEIERAITLPDGAQPLNAYGRNYAFDGQGKVVATYLIPLLNTSLDEGCEVMLDNFESRPCTQNEIRELADAGASMAASQTPAGEVRWHDSPKSLHFINDGGCTQINVEYDVTARRVLAVECNGEA</sequence>